<keyword evidence="5" id="KW-0106">Calcium</keyword>
<keyword evidence="6" id="KW-0732">Signal</keyword>
<evidence type="ECO:0000256" key="1">
    <source>
        <dbReference type="ARBA" id="ARBA00001913"/>
    </source>
</evidence>
<dbReference type="Pfam" id="PF00884">
    <property type="entry name" value="Sulfatase"/>
    <property type="match status" value="1"/>
</dbReference>
<dbReference type="EMBL" id="CAWYQH010000046">
    <property type="protein sequence ID" value="CAK8677583.1"/>
    <property type="molecule type" value="Genomic_DNA"/>
</dbReference>
<feature type="domain" description="Sulfatase N-terminal" evidence="7">
    <location>
        <begin position="23"/>
        <end position="343"/>
    </location>
</feature>
<feature type="signal peptide" evidence="6">
    <location>
        <begin position="1"/>
        <end position="19"/>
    </location>
</feature>
<dbReference type="Proteomes" id="UP001642483">
    <property type="component" value="Unassembled WGS sequence"/>
</dbReference>
<dbReference type="SUPFAM" id="SSF53649">
    <property type="entry name" value="Alkaline phosphatase-like"/>
    <property type="match status" value="1"/>
</dbReference>
<comment type="caution">
    <text evidence="8">The sequence shown here is derived from an EMBL/GenBank/DDBJ whole genome shotgun (WGS) entry which is preliminary data.</text>
</comment>
<comment type="cofactor">
    <cofactor evidence="1">
        <name>Ca(2+)</name>
        <dbReference type="ChEBI" id="CHEBI:29108"/>
    </cofactor>
</comment>
<protein>
    <recommendedName>
        <fullName evidence="7">Sulfatase N-terminal domain-containing protein</fullName>
    </recommendedName>
</protein>
<reference evidence="8 9" key="1">
    <citation type="submission" date="2024-02" db="EMBL/GenBank/DDBJ databases">
        <authorList>
            <person name="Daric V."/>
            <person name="Darras S."/>
        </authorList>
    </citation>
    <scope>NUCLEOTIDE SEQUENCE [LARGE SCALE GENOMIC DNA]</scope>
</reference>
<dbReference type="Pfam" id="PF14707">
    <property type="entry name" value="Sulfatase_C"/>
    <property type="match status" value="1"/>
</dbReference>
<dbReference type="InterPro" id="IPR050738">
    <property type="entry name" value="Sulfatase"/>
</dbReference>
<gene>
    <name evidence="8" type="ORF">CVLEPA_LOCUS6947</name>
</gene>
<dbReference type="InterPro" id="IPR024607">
    <property type="entry name" value="Sulfatase_CS"/>
</dbReference>
<evidence type="ECO:0000313" key="9">
    <source>
        <dbReference type="Proteomes" id="UP001642483"/>
    </source>
</evidence>
<evidence type="ECO:0000259" key="7">
    <source>
        <dbReference type="Pfam" id="PF00884"/>
    </source>
</evidence>
<dbReference type="Gene3D" id="3.30.1120.10">
    <property type="match status" value="1"/>
</dbReference>
<proteinExistence type="inferred from homology"/>
<keyword evidence="3" id="KW-0479">Metal-binding</keyword>
<evidence type="ECO:0000256" key="4">
    <source>
        <dbReference type="ARBA" id="ARBA00022801"/>
    </source>
</evidence>
<dbReference type="InterPro" id="IPR000917">
    <property type="entry name" value="Sulfatase_N"/>
</dbReference>
<sequence>MAFIKNLLLLSVIIPICLGKKSPNFVLILADDVGYGDFQCYGHATQERGAVDDLAAEGMRFTQWYAPDSLCSPSRAALLTGRYPIRSGIVGPNRVFWQNSRGGLPKSEETLAEALKRYNYTTGIVGKWHLGINEFVANDGNHLPHHHGFDYVGTLLSFSYHFRCDPTKFKAEERTEKCFLNKGSKLVQQPITSEDLTEKILNDSKSFIKLYSKKPFFLYMSMPQAHSALFASKNFRGNSKRGIYGDSINEMSWAIGKLIKLLRELHLDENTLVIFLSDHGPQAELCHHGGSAGPLRGGKASTWDGGLKVPAMAWWPGTIKPGSVYRGVLSSMDIFPTFLNLAGGETVTKLDGTSLTDVLTGTHDDAKDPAKHDVLFHYCSDQIMAVRIGPYKLHYYSQYQRDYEGDLCNNGNPYDDKLLYFNCSLSHYHDPPLIFDINRDPGEQFPLDPSKQQDLVERTASLVQKHRQTIIPVPSQLGSHDSNVQPCCNPPLCACNYQADEDGIELSKDEL</sequence>
<evidence type="ECO:0000256" key="2">
    <source>
        <dbReference type="ARBA" id="ARBA00008779"/>
    </source>
</evidence>
<organism evidence="8 9">
    <name type="scientific">Clavelina lepadiformis</name>
    <name type="common">Light-bulb sea squirt</name>
    <name type="synonym">Ascidia lepadiformis</name>
    <dbReference type="NCBI Taxonomy" id="159417"/>
    <lineage>
        <taxon>Eukaryota</taxon>
        <taxon>Metazoa</taxon>
        <taxon>Chordata</taxon>
        <taxon>Tunicata</taxon>
        <taxon>Ascidiacea</taxon>
        <taxon>Aplousobranchia</taxon>
        <taxon>Clavelinidae</taxon>
        <taxon>Clavelina</taxon>
    </lineage>
</organism>
<comment type="similarity">
    <text evidence="2">Belongs to the sulfatase family.</text>
</comment>
<accession>A0ABP0FHM0</accession>
<evidence type="ECO:0000256" key="5">
    <source>
        <dbReference type="ARBA" id="ARBA00022837"/>
    </source>
</evidence>
<dbReference type="InterPro" id="IPR017850">
    <property type="entry name" value="Alkaline_phosphatase_core_sf"/>
</dbReference>
<keyword evidence="9" id="KW-1185">Reference proteome</keyword>
<keyword evidence="4" id="KW-0378">Hydrolase</keyword>
<evidence type="ECO:0000313" key="8">
    <source>
        <dbReference type="EMBL" id="CAK8677583.1"/>
    </source>
</evidence>
<evidence type="ECO:0000256" key="6">
    <source>
        <dbReference type="SAM" id="SignalP"/>
    </source>
</evidence>
<dbReference type="PANTHER" id="PTHR42693:SF15">
    <property type="entry name" value="ARYLSULFATASE"/>
    <property type="match status" value="1"/>
</dbReference>
<dbReference type="PANTHER" id="PTHR42693">
    <property type="entry name" value="ARYLSULFATASE FAMILY MEMBER"/>
    <property type="match status" value="1"/>
</dbReference>
<feature type="chain" id="PRO_5047356634" description="Sulfatase N-terminal domain-containing protein" evidence="6">
    <location>
        <begin position="20"/>
        <end position="511"/>
    </location>
</feature>
<dbReference type="PROSITE" id="PS00523">
    <property type="entry name" value="SULFATASE_1"/>
    <property type="match status" value="1"/>
</dbReference>
<name>A0ABP0FHM0_CLALP</name>
<dbReference type="Gene3D" id="3.40.720.10">
    <property type="entry name" value="Alkaline Phosphatase, subunit A"/>
    <property type="match status" value="1"/>
</dbReference>
<evidence type="ECO:0000256" key="3">
    <source>
        <dbReference type="ARBA" id="ARBA00022723"/>
    </source>
</evidence>